<feature type="non-terminal residue" evidence="1">
    <location>
        <position position="114"/>
    </location>
</feature>
<evidence type="ECO:0000313" key="2">
    <source>
        <dbReference type="Proteomes" id="UP000789920"/>
    </source>
</evidence>
<gene>
    <name evidence="1" type="ORF">RPERSI_LOCUS15720</name>
</gene>
<comment type="caution">
    <text evidence="1">The sequence shown here is derived from an EMBL/GenBank/DDBJ whole genome shotgun (WGS) entry which is preliminary data.</text>
</comment>
<proteinExistence type="predicted"/>
<dbReference type="EMBL" id="CAJVQC010038055">
    <property type="protein sequence ID" value="CAG8765293.1"/>
    <property type="molecule type" value="Genomic_DNA"/>
</dbReference>
<sequence length="114" mass="13302">MIVNETMAKECIFEKSVAFYKINFIMELNLAQGEPPLLKNKILKFEDKFELETSAQLENPMVVEELNLMLGKPLLKKKPLKFESEKEMTMSSFYPLIFFKKEIKLYKNEAGNKG</sequence>
<reference evidence="1" key="1">
    <citation type="submission" date="2021-06" db="EMBL/GenBank/DDBJ databases">
        <authorList>
            <person name="Kallberg Y."/>
            <person name="Tangrot J."/>
            <person name="Rosling A."/>
        </authorList>
    </citation>
    <scope>NUCLEOTIDE SEQUENCE</scope>
    <source>
        <strain evidence="1">MA461A</strain>
    </source>
</reference>
<name>A0ACA9QUW0_9GLOM</name>
<protein>
    <submittedName>
        <fullName evidence="1">20345_t:CDS:1</fullName>
    </submittedName>
</protein>
<accession>A0ACA9QUW0</accession>
<keyword evidence="2" id="KW-1185">Reference proteome</keyword>
<organism evidence="1 2">
    <name type="scientific">Racocetra persica</name>
    <dbReference type="NCBI Taxonomy" id="160502"/>
    <lineage>
        <taxon>Eukaryota</taxon>
        <taxon>Fungi</taxon>
        <taxon>Fungi incertae sedis</taxon>
        <taxon>Mucoromycota</taxon>
        <taxon>Glomeromycotina</taxon>
        <taxon>Glomeromycetes</taxon>
        <taxon>Diversisporales</taxon>
        <taxon>Gigasporaceae</taxon>
        <taxon>Racocetra</taxon>
    </lineage>
</organism>
<dbReference type="Proteomes" id="UP000789920">
    <property type="component" value="Unassembled WGS sequence"/>
</dbReference>
<evidence type="ECO:0000313" key="1">
    <source>
        <dbReference type="EMBL" id="CAG8765293.1"/>
    </source>
</evidence>